<comment type="similarity">
    <text evidence="1">Belongs to the bacterial ribosomal protein bL12 family.</text>
</comment>
<accession>A0A8B9AX74</accession>
<dbReference type="CTD" id="6182"/>
<dbReference type="GO" id="GO:0003729">
    <property type="term" value="F:mRNA binding"/>
    <property type="evidence" value="ECO:0007669"/>
    <property type="project" value="TreeGrafter"/>
</dbReference>
<feature type="domain" description="Large ribosomal subunit protein bL12 C-terminal" evidence="4">
    <location>
        <begin position="114"/>
        <end position="181"/>
    </location>
</feature>
<dbReference type="Pfam" id="PF16320">
    <property type="entry name" value="Ribosomal_L12_N"/>
    <property type="match status" value="1"/>
</dbReference>
<evidence type="ECO:0000259" key="5">
    <source>
        <dbReference type="Pfam" id="PF16320"/>
    </source>
</evidence>
<dbReference type="OrthoDB" id="250175at2759"/>
<dbReference type="GO" id="GO:0006412">
    <property type="term" value="P:translation"/>
    <property type="evidence" value="ECO:0007669"/>
    <property type="project" value="InterPro"/>
</dbReference>
<dbReference type="EnsemblMetazoa" id="XM_393417">
    <property type="protein sequence ID" value="XP_393417"/>
    <property type="gene ID" value="LOC409926"/>
</dbReference>
<dbReference type="GO" id="GO:0003735">
    <property type="term" value="F:structural constituent of ribosome"/>
    <property type="evidence" value="ECO:0007669"/>
    <property type="project" value="InterPro"/>
</dbReference>
<dbReference type="SUPFAM" id="SSF48300">
    <property type="entry name" value="Ribosomal protein L7/12, oligomerisation (N-terminal) domain"/>
    <property type="match status" value="1"/>
</dbReference>
<evidence type="ECO:0000256" key="3">
    <source>
        <dbReference type="ARBA" id="ARBA00023274"/>
    </source>
</evidence>
<dbReference type="AlphaFoldDB" id="A0A7M7R796"/>
<evidence type="ECO:0000259" key="4">
    <source>
        <dbReference type="Pfam" id="PF00542"/>
    </source>
</evidence>
<proteinExistence type="inferred from homology"/>
<dbReference type="Proteomes" id="UP000005203">
    <property type="component" value="Linkage group LG1"/>
</dbReference>
<accession>A0A7M7R796</accession>
<gene>
    <name evidence="8" type="primary">LOC409926</name>
</gene>
<evidence type="ECO:0000313" key="7">
    <source>
        <dbReference type="Proteomes" id="UP000005203"/>
    </source>
</evidence>
<reference evidence="7" key="3">
    <citation type="submission" date="2025-05" db="UniProtKB">
        <authorList>
            <consortium name="RefSeq"/>
        </authorList>
    </citation>
    <scope>NUCLEOTIDE SEQUENCE [LARGE SCALE GENOMIC DNA]</scope>
    <source>
        <strain evidence="7">DH4</strain>
    </source>
</reference>
<dbReference type="KEGG" id="ame:409926"/>
<evidence type="ECO:0000256" key="2">
    <source>
        <dbReference type="ARBA" id="ARBA00022980"/>
    </source>
</evidence>
<dbReference type="Gene3D" id="3.30.1390.10">
    <property type="match status" value="1"/>
</dbReference>
<dbReference type="GO" id="GO:0005762">
    <property type="term" value="C:mitochondrial large ribosomal subunit"/>
    <property type="evidence" value="ECO:0007669"/>
    <property type="project" value="TreeGrafter"/>
</dbReference>
<dbReference type="InterPro" id="IPR000206">
    <property type="entry name" value="Ribosomal_bL12"/>
</dbReference>
<evidence type="ECO:0000313" key="8">
    <source>
        <dbReference type="RefSeq" id="XP_393417.3"/>
    </source>
</evidence>
<protein>
    <submittedName>
        <fullName evidence="8">39S ribosomal protein L12, mitochondrial</fullName>
    </submittedName>
</protein>
<sequence>MYIMNTLRFICQRNIHQVRHFHKCIIQQTEAVAAMSTPPLSESVATENELPVNSKIEQIANQIVCLNLIEVAQLSELLKKKLNLPDAMPMSNFVAAPVKGEEEVEEAAAVQTAFSVKLKSFNEKQKIALIKELKNILPNCNLVQAKKFVESAPNIIKSDLSKHDADELADLITKVGGIVEIV</sequence>
<evidence type="ECO:0000313" key="6">
    <source>
        <dbReference type="EnsemblMetazoa" id="XP_393417"/>
    </source>
</evidence>
<dbReference type="Pfam" id="PF00542">
    <property type="entry name" value="Ribosomal_L12"/>
    <property type="match status" value="1"/>
</dbReference>
<name>A0A7M7R796_APIME</name>
<dbReference type="SUPFAM" id="SSF54736">
    <property type="entry name" value="ClpS-like"/>
    <property type="match status" value="1"/>
</dbReference>
<reference evidence="8" key="2">
    <citation type="submission" date="2025-04" db="UniProtKB">
        <authorList>
            <consortium name="RefSeq"/>
        </authorList>
    </citation>
    <scope>IDENTIFICATION</scope>
    <source>
        <strain evidence="8">DH4</strain>
        <tissue evidence="8">Whole body</tissue>
    </source>
</reference>
<dbReference type="GeneID" id="409926"/>
<dbReference type="PANTHER" id="PTHR45987:SF4">
    <property type="entry name" value="LARGE RIBOSOMAL SUBUNIT PROTEIN BL12M"/>
    <property type="match status" value="1"/>
</dbReference>
<dbReference type="Gene3D" id="1.20.5.710">
    <property type="entry name" value="Single helix bin"/>
    <property type="match status" value="1"/>
</dbReference>
<dbReference type="InterPro" id="IPR008932">
    <property type="entry name" value="Ribosomal_bL12_oligo"/>
</dbReference>
<dbReference type="InterPro" id="IPR036235">
    <property type="entry name" value="Ribosomal_bL12_oligo_N_sf"/>
</dbReference>
<keyword evidence="2 8" id="KW-0689">Ribosomal protein</keyword>
<organism evidence="6">
    <name type="scientific">Apis mellifera</name>
    <name type="common">Honeybee</name>
    <dbReference type="NCBI Taxonomy" id="7460"/>
    <lineage>
        <taxon>Eukaryota</taxon>
        <taxon>Metazoa</taxon>
        <taxon>Ecdysozoa</taxon>
        <taxon>Arthropoda</taxon>
        <taxon>Hexapoda</taxon>
        <taxon>Insecta</taxon>
        <taxon>Pterygota</taxon>
        <taxon>Neoptera</taxon>
        <taxon>Endopterygota</taxon>
        <taxon>Hymenoptera</taxon>
        <taxon>Apocrita</taxon>
        <taxon>Aculeata</taxon>
        <taxon>Apoidea</taxon>
        <taxon>Anthophila</taxon>
        <taxon>Apidae</taxon>
        <taxon>Apis</taxon>
    </lineage>
</organism>
<dbReference type="InterPro" id="IPR013823">
    <property type="entry name" value="Ribosomal_bL12_C"/>
</dbReference>
<dbReference type="PANTHER" id="PTHR45987">
    <property type="entry name" value="39S RIBOSOMAL PROTEIN L12"/>
    <property type="match status" value="1"/>
</dbReference>
<dbReference type="RefSeq" id="XP_393417.3">
    <property type="nucleotide sequence ID" value="XM_393417.6"/>
</dbReference>
<keyword evidence="3" id="KW-0687">Ribonucleoprotein</keyword>
<evidence type="ECO:0000256" key="1">
    <source>
        <dbReference type="ARBA" id="ARBA00007197"/>
    </source>
</evidence>
<reference evidence="6" key="1">
    <citation type="submission" date="2021-01" db="UniProtKB">
        <authorList>
            <consortium name="EnsemblMetazoa"/>
        </authorList>
    </citation>
    <scope>IDENTIFICATION</scope>
    <source>
        <strain evidence="6">DH4</strain>
    </source>
</reference>
<keyword evidence="7" id="KW-1185">Reference proteome</keyword>
<dbReference type="InterPro" id="IPR014719">
    <property type="entry name" value="Ribosomal_bL12_C/ClpS-like"/>
</dbReference>
<feature type="domain" description="Large ribosomal subunit protein bL12 oligomerization" evidence="5">
    <location>
        <begin position="55"/>
        <end position="97"/>
    </location>
</feature>